<comment type="similarity">
    <text evidence="1 2">Belongs to the anti-sigma-factor antagonist family.</text>
</comment>
<dbReference type="GO" id="GO:0043856">
    <property type="term" value="F:anti-sigma factor antagonist activity"/>
    <property type="evidence" value="ECO:0007669"/>
    <property type="project" value="InterPro"/>
</dbReference>
<evidence type="ECO:0000313" key="5">
    <source>
        <dbReference type="Proteomes" id="UP000807825"/>
    </source>
</evidence>
<evidence type="ECO:0000313" key="4">
    <source>
        <dbReference type="EMBL" id="MBI5251560.1"/>
    </source>
</evidence>
<dbReference type="InterPro" id="IPR036513">
    <property type="entry name" value="STAS_dom_sf"/>
</dbReference>
<dbReference type="PANTHER" id="PTHR33495:SF2">
    <property type="entry name" value="ANTI-SIGMA FACTOR ANTAGONIST TM_1081-RELATED"/>
    <property type="match status" value="1"/>
</dbReference>
<evidence type="ECO:0000259" key="3">
    <source>
        <dbReference type="PROSITE" id="PS50801"/>
    </source>
</evidence>
<dbReference type="EMBL" id="JACRDE010000494">
    <property type="protein sequence ID" value="MBI5251560.1"/>
    <property type="molecule type" value="Genomic_DNA"/>
</dbReference>
<dbReference type="InterPro" id="IPR003658">
    <property type="entry name" value="Anti-sigma_ant"/>
</dbReference>
<dbReference type="NCBIfam" id="TIGR00377">
    <property type="entry name" value="ant_ant_sig"/>
    <property type="match status" value="1"/>
</dbReference>
<dbReference type="PROSITE" id="PS50801">
    <property type="entry name" value="STAS"/>
    <property type="match status" value="1"/>
</dbReference>
<organism evidence="4 5">
    <name type="scientific">Desulfomonile tiedjei</name>
    <dbReference type="NCBI Taxonomy" id="2358"/>
    <lineage>
        <taxon>Bacteria</taxon>
        <taxon>Pseudomonadati</taxon>
        <taxon>Thermodesulfobacteriota</taxon>
        <taxon>Desulfomonilia</taxon>
        <taxon>Desulfomonilales</taxon>
        <taxon>Desulfomonilaceae</taxon>
        <taxon>Desulfomonile</taxon>
    </lineage>
</organism>
<protein>
    <recommendedName>
        <fullName evidence="2">Anti-sigma factor antagonist</fullName>
    </recommendedName>
</protein>
<evidence type="ECO:0000256" key="2">
    <source>
        <dbReference type="RuleBase" id="RU003749"/>
    </source>
</evidence>
<dbReference type="Pfam" id="PF01740">
    <property type="entry name" value="STAS"/>
    <property type="match status" value="1"/>
</dbReference>
<dbReference type="Gene3D" id="3.30.750.24">
    <property type="entry name" value="STAS domain"/>
    <property type="match status" value="1"/>
</dbReference>
<accession>A0A9D6V6L7</accession>
<dbReference type="Proteomes" id="UP000807825">
    <property type="component" value="Unassembled WGS sequence"/>
</dbReference>
<feature type="domain" description="STAS" evidence="3">
    <location>
        <begin position="15"/>
        <end position="111"/>
    </location>
</feature>
<name>A0A9D6V6L7_9BACT</name>
<dbReference type="PANTHER" id="PTHR33495">
    <property type="entry name" value="ANTI-SIGMA FACTOR ANTAGONIST TM_1081-RELATED-RELATED"/>
    <property type="match status" value="1"/>
</dbReference>
<evidence type="ECO:0000256" key="1">
    <source>
        <dbReference type="ARBA" id="ARBA00009013"/>
    </source>
</evidence>
<comment type="caution">
    <text evidence="4">The sequence shown here is derived from an EMBL/GenBank/DDBJ whole genome shotgun (WGS) entry which is preliminary data.</text>
</comment>
<dbReference type="SUPFAM" id="SSF52091">
    <property type="entry name" value="SpoIIaa-like"/>
    <property type="match status" value="1"/>
</dbReference>
<dbReference type="InterPro" id="IPR002645">
    <property type="entry name" value="STAS_dom"/>
</dbReference>
<dbReference type="CDD" id="cd07043">
    <property type="entry name" value="STAS_anti-anti-sigma_factors"/>
    <property type="match status" value="1"/>
</dbReference>
<sequence length="113" mass="12150">MELKIVGGDYNFTRIALSGKLDVAGEGEIGDHFRDLVSASSTSFIVDMSQVTYLASLGIRLLFSAAKTLVGNQKKMVVLNPQPMVEETLLNSGTAKLIPVTHDEAEALRLLTA</sequence>
<reference evidence="4" key="1">
    <citation type="submission" date="2020-07" db="EMBL/GenBank/DDBJ databases">
        <title>Huge and variable diversity of episymbiotic CPR bacteria and DPANN archaea in groundwater ecosystems.</title>
        <authorList>
            <person name="He C.Y."/>
            <person name="Keren R."/>
            <person name="Whittaker M."/>
            <person name="Farag I.F."/>
            <person name="Doudna J."/>
            <person name="Cate J.H.D."/>
            <person name="Banfield J.F."/>
        </authorList>
    </citation>
    <scope>NUCLEOTIDE SEQUENCE</scope>
    <source>
        <strain evidence="4">NC_groundwater_1664_Pr3_B-0.1um_52_9</strain>
    </source>
</reference>
<gene>
    <name evidence="4" type="ORF">HY912_18880</name>
</gene>
<proteinExistence type="inferred from homology"/>
<dbReference type="AlphaFoldDB" id="A0A9D6V6L7"/>